<gene>
    <name evidence="3" type="ORF">HNQ88_004118</name>
</gene>
<keyword evidence="4" id="KW-1185">Reference proteome</keyword>
<comment type="caution">
    <text evidence="3">The sequence shown here is derived from an EMBL/GenBank/DDBJ whole genome shotgun (WGS) entry which is preliminary data.</text>
</comment>
<accession>A0AAE3XR25</accession>
<evidence type="ECO:0000256" key="1">
    <source>
        <dbReference type="ARBA" id="ARBA00022679"/>
    </source>
</evidence>
<evidence type="ECO:0000313" key="4">
    <source>
        <dbReference type="Proteomes" id="UP001185092"/>
    </source>
</evidence>
<dbReference type="EMBL" id="JAVDQD010000006">
    <property type="protein sequence ID" value="MDR6241042.1"/>
    <property type="molecule type" value="Genomic_DNA"/>
</dbReference>
<dbReference type="GO" id="GO:0000287">
    <property type="term" value="F:magnesium ion binding"/>
    <property type="evidence" value="ECO:0007669"/>
    <property type="project" value="InterPro"/>
</dbReference>
<dbReference type="GO" id="GO:0008897">
    <property type="term" value="F:holo-[acyl-carrier-protein] synthase activity"/>
    <property type="evidence" value="ECO:0007669"/>
    <property type="project" value="InterPro"/>
</dbReference>
<dbReference type="InterPro" id="IPR008278">
    <property type="entry name" value="4-PPantetheinyl_Trfase_dom"/>
</dbReference>
<keyword evidence="1 3" id="KW-0808">Transferase</keyword>
<reference evidence="3" key="1">
    <citation type="submission" date="2023-07" db="EMBL/GenBank/DDBJ databases">
        <title>Genomic Encyclopedia of Type Strains, Phase IV (KMG-IV): sequencing the most valuable type-strain genomes for metagenomic binning, comparative biology and taxonomic classification.</title>
        <authorList>
            <person name="Goeker M."/>
        </authorList>
    </citation>
    <scope>NUCLEOTIDE SEQUENCE</scope>
    <source>
        <strain evidence="3">DSM 26174</strain>
    </source>
</reference>
<sequence>MPIIHSFNKESSTVVGIWLIEESLEEMLAICHPEDAKFVLSNTNNHNKRLERLAARILAKQLTESIGLQYKGIHKNVYKQPELIDNDSSISISHSYPYAAAIISNSSKSCGVDIELCRPKLQRVSHKFQNEEEARFSGKNIDKLCIAWTAKEAVYKLLAQHKLSFKNEMEIQQYELNPNGQLSMLIRSKAFNDIIKIHYILEGDFAMSYCAYPTNI</sequence>
<protein>
    <submittedName>
        <fullName evidence="3">Phosphopantetheinyl transferase</fullName>
    </submittedName>
</protein>
<name>A0AAE3XR25_9BACT</name>
<organism evidence="3 4">
    <name type="scientific">Aureibacter tunicatorum</name>
    <dbReference type="NCBI Taxonomy" id="866807"/>
    <lineage>
        <taxon>Bacteria</taxon>
        <taxon>Pseudomonadati</taxon>
        <taxon>Bacteroidota</taxon>
        <taxon>Cytophagia</taxon>
        <taxon>Cytophagales</taxon>
        <taxon>Persicobacteraceae</taxon>
        <taxon>Aureibacter</taxon>
    </lineage>
</organism>
<dbReference type="AlphaFoldDB" id="A0AAE3XR25"/>
<feature type="domain" description="4'-phosphopantetheinyl transferase" evidence="2">
    <location>
        <begin position="109"/>
        <end position="210"/>
    </location>
</feature>
<dbReference type="Pfam" id="PF01648">
    <property type="entry name" value="ACPS"/>
    <property type="match status" value="1"/>
</dbReference>
<proteinExistence type="predicted"/>
<dbReference type="Proteomes" id="UP001185092">
    <property type="component" value="Unassembled WGS sequence"/>
</dbReference>
<evidence type="ECO:0000259" key="2">
    <source>
        <dbReference type="Pfam" id="PF01648"/>
    </source>
</evidence>
<dbReference type="RefSeq" id="WP_309941512.1">
    <property type="nucleotide sequence ID" value="NZ_AP025305.1"/>
</dbReference>
<dbReference type="SUPFAM" id="SSF56214">
    <property type="entry name" value="4'-phosphopantetheinyl transferase"/>
    <property type="match status" value="1"/>
</dbReference>
<dbReference type="Gene3D" id="3.90.470.20">
    <property type="entry name" value="4'-phosphopantetheinyl transferase domain"/>
    <property type="match status" value="2"/>
</dbReference>
<dbReference type="InterPro" id="IPR037143">
    <property type="entry name" value="4-PPantetheinyl_Trfase_dom_sf"/>
</dbReference>
<evidence type="ECO:0000313" key="3">
    <source>
        <dbReference type="EMBL" id="MDR6241042.1"/>
    </source>
</evidence>